<dbReference type="CDD" id="cd23948">
    <property type="entry name" value="FAD_synthase"/>
    <property type="match status" value="1"/>
</dbReference>
<accession>A0A550CQH5</accession>
<evidence type="ECO:0000256" key="7">
    <source>
        <dbReference type="ARBA" id="ARBA00022741"/>
    </source>
</evidence>
<evidence type="ECO:0000256" key="8">
    <source>
        <dbReference type="ARBA" id="ARBA00022827"/>
    </source>
</evidence>
<evidence type="ECO:0000256" key="4">
    <source>
        <dbReference type="ARBA" id="ARBA00022643"/>
    </source>
</evidence>
<evidence type="ECO:0000256" key="1">
    <source>
        <dbReference type="ARBA" id="ARBA00004726"/>
    </source>
</evidence>
<reference evidence="15 16" key="1">
    <citation type="journal article" date="2019" name="New Phytol.">
        <title>Comparative genomics reveals unique wood-decay strategies and fruiting body development in the Schizophyllaceae.</title>
        <authorList>
            <person name="Almasi E."/>
            <person name="Sahu N."/>
            <person name="Krizsan K."/>
            <person name="Balint B."/>
            <person name="Kovacs G.M."/>
            <person name="Kiss B."/>
            <person name="Cseklye J."/>
            <person name="Drula E."/>
            <person name="Henrissat B."/>
            <person name="Nagy I."/>
            <person name="Chovatia M."/>
            <person name="Adam C."/>
            <person name="LaButti K."/>
            <person name="Lipzen A."/>
            <person name="Riley R."/>
            <person name="Grigoriev I.V."/>
            <person name="Nagy L.G."/>
        </authorList>
    </citation>
    <scope>NUCLEOTIDE SEQUENCE [LARGE SCALE GENOMIC DNA]</scope>
    <source>
        <strain evidence="15 16">NL-1724</strain>
    </source>
</reference>
<gene>
    <name evidence="15" type="ORF">BD626DRAFT_627485</name>
</gene>
<dbReference type="EMBL" id="VDMD01000003">
    <property type="protein sequence ID" value="TRM67050.1"/>
    <property type="molecule type" value="Genomic_DNA"/>
</dbReference>
<dbReference type="GO" id="GO:0005524">
    <property type="term" value="F:ATP binding"/>
    <property type="evidence" value="ECO:0007669"/>
    <property type="project" value="UniProtKB-KW"/>
</dbReference>
<dbReference type="Proteomes" id="UP000320762">
    <property type="component" value="Unassembled WGS sequence"/>
</dbReference>
<dbReference type="PANTHER" id="PTHR23293:SF9">
    <property type="entry name" value="FAD SYNTHASE"/>
    <property type="match status" value="1"/>
</dbReference>
<sequence length="488" mass="51125">MDSDKQALLDTCDTVPTLDCAKIAAQVYDWADGNDPISPLIREALIVVEDALDDYGFDRMSISFNGGKDCTVLLHLYTAVLYRRRPVSQASVSSTTAPTLASSSTPTSPTSAPTLALSSTTTTTTTAPTTLSTTTAPTTTTTTPTPPPIPALYIAVPSPFPALEDFIAVCARIYNLDLFHIRPEEEEGVESVETPRGEGVGGEGGRTEYVVGQPHAPPRADGIAPPRADGHAPPRAVGKAKGAVGKAKGAEGMKHALQTYKDTFPRIGAILIGTRRSDPHGARLSFRNPTDPGWPAFERINPIINWGYQDVWVFLRGLDVPYCALYDQGYTSLGSTFNTFPNPALLVPDEDIDTAHEDINTAHEDIDTAHEDIDTAPPAAGDAAATTTTGPAATITGPAATTTGPAATTTGSAATTTGTATTTTSNTATDGTSGATAIDRTDSATAIDRTTATLTPTTTERRYRPAYELTDGELERAGRGMVQAGKSA</sequence>
<evidence type="ECO:0000313" key="16">
    <source>
        <dbReference type="Proteomes" id="UP000320762"/>
    </source>
</evidence>
<dbReference type="Pfam" id="PF01507">
    <property type="entry name" value="PAPS_reduct"/>
    <property type="match status" value="1"/>
</dbReference>
<feature type="domain" description="Phosphoadenosine phosphosulphate reductase" evidence="14">
    <location>
        <begin position="251"/>
        <end position="339"/>
    </location>
</feature>
<organism evidence="15 16">
    <name type="scientific">Schizophyllum amplum</name>
    <dbReference type="NCBI Taxonomy" id="97359"/>
    <lineage>
        <taxon>Eukaryota</taxon>
        <taxon>Fungi</taxon>
        <taxon>Dikarya</taxon>
        <taxon>Basidiomycota</taxon>
        <taxon>Agaricomycotina</taxon>
        <taxon>Agaricomycetes</taxon>
        <taxon>Agaricomycetidae</taxon>
        <taxon>Agaricales</taxon>
        <taxon>Schizophyllaceae</taxon>
        <taxon>Schizophyllum</taxon>
    </lineage>
</organism>
<evidence type="ECO:0000256" key="13">
    <source>
        <dbReference type="SAM" id="MobiDB-lite"/>
    </source>
</evidence>
<name>A0A550CQH5_9AGAR</name>
<comment type="pathway">
    <text evidence="1">Cofactor biosynthesis; FAD biosynthesis; FAD from FMN: step 1/1.</text>
</comment>
<dbReference type="GO" id="GO:0006747">
    <property type="term" value="P:FAD biosynthetic process"/>
    <property type="evidence" value="ECO:0007669"/>
    <property type="project" value="TreeGrafter"/>
</dbReference>
<feature type="compositionally biased region" description="Low complexity" evidence="13">
    <location>
        <begin position="93"/>
        <end position="143"/>
    </location>
</feature>
<evidence type="ECO:0000313" key="15">
    <source>
        <dbReference type="EMBL" id="TRM67050.1"/>
    </source>
</evidence>
<dbReference type="PANTHER" id="PTHR23293">
    <property type="entry name" value="FAD SYNTHETASE-RELATED FMN ADENYLYLTRANSFERASE"/>
    <property type="match status" value="1"/>
</dbReference>
<dbReference type="InterPro" id="IPR002500">
    <property type="entry name" value="PAPS_reduct_dom"/>
</dbReference>
<comment type="caution">
    <text evidence="15">The sequence shown here is derived from an EMBL/GenBank/DDBJ whole genome shotgun (WGS) entry which is preliminary data.</text>
</comment>
<keyword evidence="5" id="KW-0808">Transferase</keyword>
<dbReference type="GO" id="GO:0003919">
    <property type="term" value="F:FMN adenylyltransferase activity"/>
    <property type="evidence" value="ECO:0007669"/>
    <property type="project" value="UniProtKB-EC"/>
</dbReference>
<evidence type="ECO:0000256" key="12">
    <source>
        <dbReference type="ARBA" id="ARBA00049494"/>
    </source>
</evidence>
<comment type="catalytic activity">
    <reaction evidence="12">
        <text>FMN + ATP + H(+) = FAD + diphosphate</text>
        <dbReference type="Rhea" id="RHEA:17237"/>
        <dbReference type="ChEBI" id="CHEBI:15378"/>
        <dbReference type="ChEBI" id="CHEBI:30616"/>
        <dbReference type="ChEBI" id="CHEBI:33019"/>
        <dbReference type="ChEBI" id="CHEBI:57692"/>
        <dbReference type="ChEBI" id="CHEBI:58210"/>
        <dbReference type="EC" id="2.7.7.2"/>
    </reaction>
</comment>
<proteinExistence type="predicted"/>
<protein>
    <recommendedName>
        <fullName evidence="2">FAD synthase</fullName>
        <ecNumber evidence="2">2.7.7.2</ecNumber>
    </recommendedName>
    <alternativeName>
        <fullName evidence="10">FAD pyrophosphorylase</fullName>
    </alternativeName>
    <alternativeName>
        <fullName evidence="11">FMN adenylyltransferase</fullName>
    </alternativeName>
</protein>
<evidence type="ECO:0000256" key="3">
    <source>
        <dbReference type="ARBA" id="ARBA00022630"/>
    </source>
</evidence>
<dbReference type="InterPro" id="IPR014729">
    <property type="entry name" value="Rossmann-like_a/b/a_fold"/>
</dbReference>
<dbReference type="OrthoDB" id="270728at2759"/>
<evidence type="ECO:0000256" key="9">
    <source>
        <dbReference type="ARBA" id="ARBA00022840"/>
    </source>
</evidence>
<evidence type="ECO:0000256" key="6">
    <source>
        <dbReference type="ARBA" id="ARBA00022695"/>
    </source>
</evidence>
<keyword evidence="8" id="KW-0274">FAD</keyword>
<evidence type="ECO:0000256" key="10">
    <source>
        <dbReference type="ARBA" id="ARBA00031145"/>
    </source>
</evidence>
<keyword evidence="9" id="KW-0067">ATP-binding</keyword>
<dbReference type="AlphaFoldDB" id="A0A550CQH5"/>
<feature type="compositionally biased region" description="Low complexity" evidence="13">
    <location>
        <begin position="375"/>
        <end position="436"/>
    </location>
</feature>
<feature type="region of interest" description="Disordered" evidence="13">
    <location>
        <begin position="92"/>
        <end position="149"/>
    </location>
</feature>
<dbReference type="SUPFAM" id="SSF52402">
    <property type="entry name" value="Adenine nucleotide alpha hydrolases-like"/>
    <property type="match status" value="1"/>
</dbReference>
<evidence type="ECO:0000259" key="14">
    <source>
        <dbReference type="Pfam" id="PF01507"/>
    </source>
</evidence>
<evidence type="ECO:0000256" key="5">
    <source>
        <dbReference type="ARBA" id="ARBA00022679"/>
    </source>
</evidence>
<keyword evidence="7" id="KW-0547">Nucleotide-binding</keyword>
<evidence type="ECO:0000256" key="11">
    <source>
        <dbReference type="ARBA" id="ARBA00031871"/>
    </source>
</evidence>
<keyword evidence="6" id="KW-0548">Nucleotidyltransferase</keyword>
<keyword evidence="16" id="KW-1185">Reference proteome</keyword>
<keyword evidence="4" id="KW-0288">FMN</keyword>
<feature type="region of interest" description="Disordered" evidence="13">
    <location>
        <begin position="372"/>
        <end position="436"/>
    </location>
</feature>
<evidence type="ECO:0000256" key="2">
    <source>
        <dbReference type="ARBA" id="ARBA00012393"/>
    </source>
</evidence>
<dbReference type="STRING" id="97359.A0A550CQH5"/>
<dbReference type="EC" id="2.7.7.2" evidence="2"/>
<dbReference type="Gene3D" id="3.40.50.620">
    <property type="entry name" value="HUPs"/>
    <property type="match status" value="1"/>
</dbReference>
<keyword evidence="3" id="KW-0285">Flavoprotein</keyword>